<dbReference type="Gene3D" id="1.50.10.20">
    <property type="match status" value="2"/>
</dbReference>
<accession>A0A0L0V161</accession>
<dbReference type="GO" id="GO:0016104">
    <property type="term" value="P:triterpenoid biosynthetic process"/>
    <property type="evidence" value="ECO:0007669"/>
    <property type="project" value="InterPro"/>
</dbReference>
<dbReference type="InterPro" id="IPR032697">
    <property type="entry name" value="SQ_cyclase_N"/>
</dbReference>
<dbReference type="EC" id="5.4.99.-" evidence="4"/>
<dbReference type="PANTHER" id="PTHR11764">
    <property type="entry name" value="TERPENE CYCLASE/MUTASE FAMILY MEMBER"/>
    <property type="match status" value="1"/>
</dbReference>
<dbReference type="Pfam" id="PF13249">
    <property type="entry name" value="SQHop_cyclase_N"/>
    <property type="match status" value="1"/>
</dbReference>
<evidence type="ECO:0000259" key="5">
    <source>
        <dbReference type="Pfam" id="PF13243"/>
    </source>
</evidence>
<dbReference type="NCBIfam" id="TIGR01787">
    <property type="entry name" value="squalene_cyclas"/>
    <property type="match status" value="1"/>
</dbReference>
<evidence type="ECO:0000256" key="1">
    <source>
        <dbReference type="ARBA" id="ARBA00009755"/>
    </source>
</evidence>
<feature type="domain" description="Squalene cyclase N-terminal" evidence="6">
    <location>
        <begin position="142"/>
        <end position="357"/>
    </location>
</feature>
<evidence type="ECO:0000256" key="4">
    <source>
        <dbReference type="RuleBase" id="RU362003"/>
    </source>
</evidence>
<dbReference type="GO" id="GO:0006696">
    <property type="term" value="P:ergosterol biosynthetic process"/>
    <property type="evidence" value="ECO:0007669"/>
    <property type="project" value="TreeGrafter"/>
</dbReference>
<dbReference type="InterPro" id="IPR008930">
    <property type="entry name" value="Terpenoid_cyclase/PrenylTrfase"/>
</dbReference>
<evidence type="ECO:0000313" key="7">
    <source>
        <dbReference type="EMBL" id="KNE92941.1"/>
    </source>
</evidence>
<evidence type="ECO:0000259" key="6">
    <source>
        <dbReference type="Pfam" id="PF13249"/>
    </source>
</evidence>
<dbReference type="Proteomes" id="UP000054564">
    <property type="component" value="Unassembled WGS sequence"/>
</dbReference>
<dbReference type="InterPro" id="IPR018333">
    <property type="entry name" value="Squalene_cyclase"/>
</dbReference>
<gene>
    <name evidence="7" type="ORF">PSTG_13655</name>
</gene>
<dbReference type="Pfam" id="PF13243">
    <property type="entry name" value="SQHop_cyclase_C"/>
    <property type="match status" value="1"/>
</dbReference>
<dbReference type="CDD" id="cd02892">
    <property type="entry name" value="SQCY_1"/>
    <property type="match status" value="1"/>
</dbReference>
<proteinExistence type="inferred from homology"/>
<protein>
    <recommendedName>
        <fullName evidence="4">Terpene cyclase/mutase family member</fullName>
        <ecNumber evidence="4">5.4.99.-</ecNumber>
    </recommendedName>
</protein>
<name>A0A0L0V161_9BASI</name>
<dbReference type="STRING" id="1165861.A0A0L0V161"/>
<dbReference type="OrthoDB" id="21502at2759"/>
<evidence type="ECO:0000256" key="3">
    <source>
        <dbReference type="ARBA" id="ARBA00023235"/>
    </source>
</evidence>
<comment type="similarity">
    <text evidence="1 4">Belongs to the terpene cyclase/mutase family.</text>
</comment>
<dbReference type="SUPFAM" id="SSF48239">
    <property type="entry name" value="Terpenoid cyclases/Protein prenyltransferases"/>
    <property type="match status" value="2"/>
</dbReference>
<keyword evidence="3 4" id="KW-0413">Isomerase</keyword>
<feature type="domain" description="Squalene cyclase C-terminal" evidence="5">
    <location>
        <begin position="413"/>
        <end position="745"/>
    </location>
</feature>
<dbReference type="GO" id="GO:0005811">
    <property type="term" value="C:lipid droplet"/>
    <property type="evidence" value="ECO:0007669"/>
    <property type="project" value="InterPro"/>
</dbReference>
<comment type="caution">
    <text evidence="7">The sequence shown here is derived from an EMBL/GenBank/DDBJ whole genome shotgun (WGS) entry which is preliminary data.</text>
</comment>
<dbReference type="PANTHER" id="PTHR11764:SF20">
    <property type="entry name" value="LANOSTEROL SYNTHASE"/>
    <property type="match status" value="1"/>
</dbReference>
<dbReference type="InterPro" id="IPR002365">
    <property type="entry name" value="Terpene_synthase_CS"/>
</dbReference>
<dbReference type="InterPro" id="IPR032696">
    <property type="entry name" value="SQ_cyclase_C"/>
</dbReference>
<keyword evidence="8" id="KW-1185">Reference proteome</keyword>
<evidence type="ECO:0000256" key="2">
    <source>
        <dbReference type="ARBA" id="ARBA00022737"/>
    </source>
</evidence>
<reference evidence="8" key="1">
    <citation type="submission" date="2014-03" db="EMBL/GenBank/DDBJ databases">
        <title>The Genome Sequence of Puccinia striiformis f. sp. tritici PST-78.</title>
        <authorList>
            <consortium name="The Broad Institute Genome Sequencing Platform"/>
            <person name="Cuomo C."/>
            <person name="Hulbert S."/>
            <person name="Chen X."/>
            <person name="Walker B."/>
            <person name="Young S.K."/>
            <person name="Zeng Q."/>
            <person name="Gargeya S."/>
            <person name="Fitzgerald M."/>
            <person name="Haas B."/>
            <person name="Abouelleil A."/>
            <person name="Alvarado L."/>
            <person name="Arachchi H.M."/>
            <person name="Berlin A.M."/>
            <person name="Chapman S.B."/>
            <person name="Goldberg J."/>
            <person name="Griggs A."/>
            <person name="Gujja S."/>
            <person name="Hansen M."/>
            <person name="Howarth C."/>
            <person name="Imamovic A."/>
            <person name="Larimer J."/>
            <person name="McCowan C."/>
            <person name="Montmayeur A."/>
            <person name="Murphy C."/>
            <person name="Neiman D."/>
            <person name="Pearson M."/>
            <person name="Priest M."/>
            <person name="Roberts A."/>
            <person name="Saif S."/>
            <person name="Shea T."/>
            <person name="Sisk P."/>
            <person name="Sykes S."/>
            <person name="Wortman J."/>
            <person name="Nusbaum C."/>
            <person name="Birren B."/>
        </authorList>
    </citation>
    <scope>NUCLEOTIDE SEQUENCE [LARGE SCALE GENOMIC DNA]</scope>
    <source>
        <strain evidence="8">race PST-78</strain>
    </source>
</reference>
<dbReference type="SFLD" id="SFLDG01016">
    <property type="entry name" value="Prenyltransferase_Like_2"/>
    <property type="match status" value="1"/>
</dbReference>
<dbReference type="AlphaFoldDB" id="A0A0L0V161"/>
<dbReference type="GO" id="GO:0000250">
    <property type="term" value="F:lanosterol synthase activity"/>
    <property type="evidence" value="ECO:0007669"/>
    <property type="project" value="TreeGrafter"/>
</dbReference>
<sequence length="760" mass="86563">MINSQDETLEDSGIAGLAETDLSRWHLDSSKDGQVEWTFDGSVGRNMGEQSLETQYWLSINQQTPLQLESKGNPLRSARNGFEFLKRIQSPDGHWRYSSKTHPHFNSQLILGCSVGYINDSCSPIHWLVIACYITKIALPTEFTTELLRYLAHHQRQGQDARDKGWGLNIHESSTVLGTALNYVACRLLGLNAQLPMLIRARTTLHALGGGSCLPIPTWGKVWLALLNIYDWEGVNPMSPESWLLPSILPFHPSRWRAHTRQVYLPMSYVAGRRIKADLDPLLQSLREELYTQPYEDIDWFSCRNLVAQTDLHSPPHPILKCAFSMLAYWEKVCPQRLRKIGLDRVHQLCRMEDENTGFTHLGPVNKVFNLLVCWDRDGPESVAFGKHQLGLRDYLWMTNKGMFMMATNGSQAWDLSFIMQAVVEIGIAETEDQSGQESIVRALGWLDRCQITENPKYYHASHRHRTRGAWPFSTKKQSYTVSDCTSDALKSVLLLQQELVYTPNLFGVERFEMAIDLILGLQNSDGGFSPYELIRGPEWLEWLNPSELFSNTMKEHSDTECTTACLAAMNLFSKYYPRLRTSEINRAYRLGIKFVHSTQREDGSWYGSWGVCFTYATKFGLESLAINQESYENSTRVRKACQFLLDRQMIDGGWSEKFESCSQKVCIGDTQSHIVQTSWAIIGLLAANYPDHRPIKQACKLLMDKQKPAGNWEDETIVGAAHETIAVDSPLFNFYWPMFALGKAYKQFGNLVVDETKSG</sequence>
<keyword evidence="2" id="KW-0677">Repeat</keyword>
<dbReference type="EMBL" id="AJIL01000149">
    <property type="protein sequence ID" value="KNE92941.1"/>
    <property type="molecule type" value="Genomic_DNA"/>
</dbReference>
<evidence type="ECO:0000313" key="8">
    <source>
        <dbReference type="Proteomes" id="UP000054564"/>
    </source>
</evidence>
<dbReference type="PROSITE" id="PS01074">
    <property type="entry name" value="TERPENE_SYNTHASES"/>
    <property type="match status" value="1"/>
</dbReference>
<organism evidence="7 8">
    <name type="scientific">Puccinia striiformis f. sp. tritici PST-78</name>
    <dbReference type="NCBI Taxonomy" id="1165861"/>
    <lineage>
        <taxon>Eukaryota</taxon>
        <taxon>Fungi</taxon>
        <taxon>Dikarya</taxon>
        <taxon>Basidiomycota</taxon>
        <taxon>Pucciniomycotina</taxon>
        <taxon>Pucciniomycetes</taxon>
        <taxon>Pucciniales</taxon>
        <taxon>Pucciniaceae</taxon>
        <taxon>Puccinia</taxon>
    </lineage>
</organism>
<dbReference type="FunFam" id="1.50.10.20:FF:000002">
    <property type="entry name" value="Terpene cyclase/mutase family member"/>
    <property type="match status" value="1"/>
</dbReference>